<comment type="caution">
    <text evidence="2">The sequence shown here is derived from an EMBL/GenBank/DDBJ whole genome shotgun (WGS) entry which is preliminary data.</text>
</comment>
<sequence>MSTDDFLEEIKERVYKEMVDKFKKDVEELYTIRIQRATLNSDQAADYLGICKETLYTLLKEKQIAAIPMGSAKSRKPNYRFRLSSLDKYLDEQERKFINGESA</sequence>
<keyword evidence="3" id="KW-1185">Reference proteome</keyword>
<dbReference type="EMBL" id="JAMDNP010000081">
    <property type="protein sequence ID" value="MCY9764241.1"/>
    <property type="molecule type" value="Genomic_DNA"/>
</dbReference>
<protein>
    <submittedName>
        <fullName evidence="2">Helix-turn-helix domain-containing protein</fullName>
    </submittedName>
</protein>
<dbReference type="Proteomes" id="UP001527181">
    <property type="component" value="Unassembled WGS sequence"/>
</dbReference>
<dbReference type="NCBIfam" id="TIGR01764">
    <property type="entry name" value="excise"/>
    <property type="match status" value="1"/>
</dbReference>
<organism evidence="2 3">
    <name type="scientific">Paenibacillus alvei</name>
    <name type="common">Bacillus alvei</name>
    <dbReference type="NCBI Taxonomy" id="44250"/>
    <lineage>
        <taxon>Bacteria</taxon>
        <taxon>Bacillati</taxon>
        <taxon>Bacillota</taxon>
        <taxon>Bacilli</taxon>
        <taxon>Bacillales</taxon>
        <taxon>Paenibacillaceae</taxon>
        <taxon>Paenibacillus</taxon>
    </lineage>
</organism>
<proteinExistence type="predicted"/>
<evidence type="ECO:0000313" key="2">
    <source>
        <dbReference type="EMBL" id="MCY9764241.1"/>
    </source>
</evidence>
<reference evidence="2 3" key="1">
    <citation type="submission" date="2022-05" db="EMBL/GenBank/DDBJ databases">
        <title>Genome Sequencing of Bee-Associated Microbes.</title>
        <authorList>
            <person name="Dunlap C."/>
        </authorList>
    </citation>
    <scope>NUCLEOTIDE SEQUENCE [LARGE SCALE GENOMIC DNA]</scope>
    <source>
        <strain evidence="2 3">NRRL B-04010</strain>
    </source>
</reference>
<feature type="domain" description="Helix-turn-helix" evidence="1">
    <location>
        <begin position="39"/>
        <end position="93"/>
    </location>
</feature>
<name>A0ABT4H6J1_PAEAL</name>
<evidence type="ECO:0000313" key="3">
    <source>
        <dbReference type="Proteomes" id="UP001527181"/>
    </source>
</evidence>
<gene>
    <name evidence="2" type="ORF">M5X12_27415</name>
</gene>
<dbReference type="GeneID" id="94492027"/>
<dbReference type="RefSeq" id="WP_005551771.1">
    <property type="nucleotide sequence ID" value="NZ_JAMDLX010000014.1"/>
</dbReference>
<dbReference type="Pfam" id="PF12728">
    <property type="entry name" value="HTH_17"/>
    <property type="match status" value="1"/>
</dbReference>
<dbReference type="InterPro" id="IPR041657">
    <property type="entry name" value="HTH_17"/>
</dbReference>
<evidence type="ECO:0000259" key="1">
    <source>
        <dbReference type="Pfam" id="PF12728"/>
    </source>
</evidence>
<accession>A0ABT4H6J1</accession>
<dbReference type="InterPro" id="IPR010093">
    <property type="entry name" value="SinI_DNA-bd"/>
</dbReference>